<evidence type="ECO:0000256" key="1">
    <source>
        <dbReference type="SAM" id="Phobius"/>
    </source>
</evidence>
<dbReference type="OrthoDB" id="2500638at2759"/>
<dbReference type="EnsemblFungi" id="PTTG_12309-t43_1">
    <property type="protein sequence ID" value="PTTG_12309-t43_1-p1"/>
    <property type="gene ID" value="PTTG_12309"/>
</dbReference>
<feature type="transmembrane region" description="Helical" evidence="1">
    <location>
        <begin position="280"/>
        <end position="300"/>
    </location>
</feature>
<reference evidence="3 4" key="3">
    <citation type="journal article" date="2017" name="G3 (Bethesda)">
        <title>Comparative analysis highlights variable genome content of wheat rusts and divergence of the mating loci.</title>
        <authorList>
            <person name="Cuomo C.A."/>
            <person name="Bakkeren G."/>
            <person name="Khalil H.B."/>
            <person name="Panwar V."/>
            <person name="Joly D."/>
            <person name="Linning R."/>
            <person name="Sakthikumar S."/>
            <person name="Song X."/>
            <person name="Adiconis X."/>
            <person name="Fan L."/>
            <person name="Goldberg J.M."/>
            <person name="Levin J.Z."/>
            <person name="Young S."/>
            <person name="Zeng Q."/>
            <person name="Anikster Y."/>
            <person name="Bruce M."/>
            <person name="Wang M."/>
            <person name="Yin C."/>
            <person name="McCallum B."/>
            <person name="Szabo L.J."/>
            <person name="Hulbert S."/>
            <person name="Chen X."/>
            <person name="Fellers J.P."/>
        </authorList>
    </citation>
    <scope>NUCLEOTIDE SEQUENCE</scope>
    <source>
        <strain evidence="4">Isolate 1-1 / race 1 (BBBD)</strain>
        <strain evidence="3">isolate 1-1 / race 1 (BBBD)</strain>
    </source>
</reference>
<feature type="transmembrane region" description="Helical" evidence="1">
    <location>
        <begin position="108"/>
        <end position="128"/>
    </location>
</feature>
<keyword evidence="1" id="KW-0812">Transmembrane</keyword>
<reference evidence="2" key="2">
    <citation type="submission" date="2016-05" db="EMBL/GenBank/DDBJ databases">
        <title>Comparative analysis highlights variable genome content of wheat rusts and divergence of the mating loci.</title>
        <authorList>
            <person name="Cuomo C.A."/>
            <person name="Bakkeren G."/>
            <person name="Szabo L."/>
            <person name="Khalil H."/>
            <person name="Joly D."/>
            <person name="Goldberg J."/>
            <person name="Young S."/>
            <person name="Zeng Q."/>
            <person name="Fellers J."/>
        </authorList>
    </citation>
    <scope>NUCLEOTIDE SEQUENCE [LARGE SCALE GENOMIC DNA]</scope>
    <source>
        <strain evidence="2">1-1 BBBD Race 1</strain>
    </source>
</reference>
<protein>
    <submittedName>
        <fullName evidence="2 3">Uncharacterized protein</fullName>
    </submittedName>
</protein>
<feature type="transmembrane region" description="Helical" evidence="1">
    <location>
        <begin position="195"/>
        <end position="221"/>
    </location>
</feature>
<name>A0A180GLG8_PUCT1</name>
<keyword evidence="4" id="KW-1185">Reference proteome</keyword>
<reference evidence="3" key="4">
    <citation type="submission" date="2025-05" db="UniProtKB">
        <authorList>
            <consortium name="EnsemblFungi"/>
        </authorList>
    </citation>
    <scope>IDENTIFICATION</scope>
    <source>
        <strain evidence="3">isolate 1-1 / race 1 (BBBD)</strain>
    </source>
</reference>
<evidence type="ECO:0000313" key="2">
    <source>
        <dbReference type="EMBL" id="OAV93202.1"/>
    </source>
</evidence>
<dbReference type="VEuPathDB" id="FungiDB:PTTG_12309"/>
<proteinExistence type="predicted"/>
<feature type="transmembrane region" description="Helical" evidence="1">
    <location>
        <begin position="51"/>
        <end position="75"/>
    </location>
</feature>
<dbReference type="Proteomes" id="UP000005240">
    <property type="component" value="Unassembled WGS sequence"/>
</dbReference>
<accession>A0A180GLG8</accession>
<feature type="transmembrane region" description="Helical" evidence="1">
    <location>
        <begin position="409"/>
        <end position="431"/>
    </location>
</feature>
<feature type="transmembrane region" description="Helical" evidence="1">
    <location>
        <begin position="365"/>
        <end position="389"/>
    </location>
</feature>
<evidence type="ECO:0000313" key="4">
    <source>
        <dbReference type="Proteomes" id="UP000005240"/>
    </source>
</evidence>
<feature type="transmembrane region" description="Helical" evidence="1">
    <location>
        <begin position="148"/>
        <end position="174"/>
    </location>
</feature>
<reference evidence="2" key="1">
    <citation type="submission" date="2009-11" db="EMBL/GenBank/DDBJ databases">
        <authorList>
            <consortium name="The Broad Institute Genome Sequencing Platform"/>
            <person name="Ward D."/>
            <person name="Feldgarden M."/>
            <person name="Earl A."/>
            <person name="Young S.K."/>
            <person name="Zeng Q."/>
            <person name="Koehrsen M."/>
            <person name="Alvarado L."/>
            <person name="Berlin A."/>
            <person name="Bochicchio J."/>
            <person name="Borenstein D."/>
            <person name="Chapman S.B."/>
            <person name="Chen Z."/>
            <person name="Engels R."/>
            <person name="Freedman E."/>
            <person name="Gellesch M."/>
            <person name="Goldberg J."/>
            <person name="Griggs A."/>
            <person name="Gujja S."/>
            <person name="Heilman E."/>
            <person name="Heiman D."/>
            <person name="Hepburn T."/>
            <person name="Howarth C."/>
            <person name="Jen D."/>
            <person name="Larson L."/>
            <person name="Lewis B."/>
            <person name="Mehta T."/>
            <person name="Park D."/>
            <person name="Pearson M."/>
            <person name="Roberts A."/>
            <person name="Saif S."/>
            <person name="Shea T."/>
            <person name="Shenoy N."/>
            <person name="Sisk P."/>
            <person name="Stolte C."/>
            <person name="Sykes S."/>
            <person name="Thomson T."/>
            <person name="Walk T."/>
            <person name="White J."/>
            <person name="Yandava C."/>
            <person name="Izard J."/>
            <person name="Baranova O.V."/>
            <person name="Blanton J.M."/>
            <person name="Tanner A.C."/>
            <person name="Dewhirst F.E."/>
            <person name="Haas B."/>
            <person name="Nusbaum C."/>
            <person name="Birren B."/>
        </authorList>
    </citation>
    <scope>NUCLEOTIDE SEQUENCE [LARGE SCALE GENOMIC DNA]</scope>
    <source>
        <strain evidence="2">1-1 BBBD Race 1</strain>
    </source>
</reference>
<keyword evidence="1" id="KW-0472">Membrane</keyword>
<keyword evidence="1" id="KW-1133">Transmembrane helix</keyword>
<dbReference type="AlphaFoldDB" id="A0A180GLG8"/>
<organism evidence="2">
    <name type="scientific">Puccinia triticina (isolate 1-1 / race 1 (BBBD))</name>
    <name type="common">Brown leaf rust fungus</name>
    <dbReference type="NCBI Taxonomy" id="630390"/>
    <lineage>
        <taxon>Eukaryota</taxon>
        <taxon>Fungi</taxon>
        <taxon>Dikarya</taxon>
        <taxon>Basidiomycota</taxon>
        <taxon>Pucciniomycotina</taxon>
        <taxon>Pucciniomycetes</taxon>
        <taxon>Pucciniales</taxon>
        <taxon>Pucciniaceae</taxon>
        <taxon>Puccinia</taxon>
    </lineage>
</organism>
<evidence type="ECO:0000313" key="3">
    <source>
        <dbReference type="EnsemblFungi" id="PTTG_12309-t43_1-p1"/>
    </source>
</evidence>
<dbReference type="EMBL" id="ADAS02000053">
    <property type="protein sequence ID" value="OAV93202.1"/>
    <property type="molecule type" value="Genomic_DNA"/>
</dbReference>
<gene>
    <name evidence="2" type="ORF">PTTG_12309</name>
</gene>
<sequence length="432" mass="48546">MASSMSSSPNAISDGLPLVNAMSLTLNPYPLILQTIADQQKSLSHHDLPRFTTILGVVHAILFVVAAATLLLKVFRRPDGERRKIWLWRKHYTSDDQAIPYLVPNGNFVIEALQMLGCTLYLLFVIFLDWEVRYPDSVPDSVRAGMMFWHAVALVPGYIAFWLCGWGAFYVVYLAPDRPNNKSTSSKKSPIEHSLVLNTICISIPVFITVYFFIIGILMTFKLRQTISTYKLVTLTLNQLSTQWKANDPMRFKNNKRLFDIFTTLSEEVNQMISVAQAEAFGGAAVSIVMITFYVVTVLATSRLVKTSILIASGRKSVFQSSESPVESRETLRSSTATRDSKTKSELPRNTFTNYISLTRLQRSYYFIIISCGIMAVALGLNFSTNIFFALKMKVMVIETKWQAVLIDLVTGTTVTLSLSLFLQSLMLSIWG</sequence>